<organism evidence="3 4">
    <name type="scientific">Lentinula raphanica</name>
    <dbReference type="NCBI Taxonomy" id="153919"/>
    <lineage>
        <taxon>Eukaryota</taxon>
        <taxon>Fungi</taxon>
        <taxon>Dikarya</taxon>
        <taxon>Basidiomycota</taxon>
        <taxon>Agaricomycotina</taxon>
        <taxon>Agaricomycetes</taxon>
        <taxon>Agaricomycetidae</taxon>
        <taxon>Agaricales</taxon>
        <taxon>Marasmiineae</taxon>
        <taxon>Omphalotaceae</taxon>
        <taxon>Lentinula</taxon>
    </lineage>
</organism>
<dbReference type="InterPro" id="IPR006076">
    <property type="entry name" value="FAD-dep_OxRdtase"/>
</dbReference>
<sequence length="549" mass="60687">MQVFSSLSHSSKYYCTAVMTLNMILDEATVQRISQSPGLPQQEPTRSYWAEPSANIHRTGADADEIPEEADIVIIGSGITGTSIARTMLKELEDESDAQIIMLEAREVCSGATARNGGHITPAWYHRYPQLVEMYGKETAHKMIKFQLSHVQELLSIAEEDGLLEDSQCRLTESFDVYVHRAGFEIARQGYEAYMKEEEVSSLHDLTYLYDHMDELKALQLNPSYCGVIGTVLGAIHAYRFVTGVLSRLLQQHASNFRIFSNTPCSAVKTASSFYIVETPKGKVRCRHVVHATNAWTSHLLPGFRRTIVPLRGEMSSQRPGTGLGSGSRPGSQAATSDWQGSRSFVFYTGKKDGVFDYLTQQPRLSPTPSSNYPPPQAELMFGGGLAFNSKVFLAQVGNVDDTQSISELSTYLSQTLPVHFEENWGDNSELSDENDESHWGKGRTKASWSGLIGLSADGNPWVGRVPAELADGRKLEVHEHRPGLVEAGEWVCGGYSGEGMTSAWKCGVALGRMILGKCDTPDWLPNPYTVSLERHANAQLEDTLQFFI</sequence>
<dbReference type="Proteomes" id="UP001163846">
    <property type="component" value="Unassembled WGS sequence"/>
</dbReference>
<accession>A0AA38UCU2</accession>
<dbReference type="GO" id="GO:0005737">
    <property type="term" value="C:cytoplasm"/>
    <property type="evidence" value="ECO:0007669"/>
    <property type="project" value="TreeGrafter"/>
</dbReference>
<dbReference type="AlphaFoldDB" id="A0AA38UCU2"/>
<evidence type="ECO:0000259" key="2">
    <source>
        <dbReference type="Pfam" id="PF01266"/>
    </source>
</evidence>
<feature type="domain" description="FAD dependent oxidoreductase" evidence="2">
    <location>
        <begin position="71"/>
        <end position="511"/>
    </location>
</feature>
<feature type="region of interest" description="Disordered" evidence="1">
    <location>
        <begin position="315"/>
        <end position="338"/>
    </location>
</feature>
<dbReference type="Gene3D" id="3.30.9.10">
    <property type="entry name" value="D-Amino Acid Oxidase, subunit A, domain 2"/>
    <property type="match status" value="1"/>
</dbReference>
<evidence type="ECO:0000313" key="4">
    <source>
        <dbReference type="Proteomes" id="UP001163846"/>
    </source>
</evidence>
<evidence type="ECO:0000256" key="1">
    <source>
        <dbReference type="SAM" id="MobiDB-lite"/>
    </source>
</evidence>
<dbReference type="PANTHER" id="PTHR13847">
    <property type="entry name" value="SARCOSINE DEHYDROGENASE-RELATED"/>
    <property type="match status" value="1"/>
</dbReference>
<keyword evidence="4" id="KW-1185">Reference proteome</keyword>
<gene>
    <name evidence="3" type="ORF">F5878DRAFT_218035</name>
</gene>
<dbReference type="InterPro" id="IPR036188">
    <property type="entry name" value="FAD/NAD-bd_sf"/>
</dbReference>
<comment type="caution">
    <text evidence="3">The sequence shown here is derived from an EMBL/GenBank/DDBJ whole genome shotgun (WGS) entry which is preliminary data.</text>
</comment>
<dbReference type="Gene3D" id="3.50.50.60">
    <property type="entry name" value="FAD/NAD(P)-binding domain"/>
    <property type="match status" value="1"/>
</dbReference>
<feature type="compositionally biased region" description="Polar residues" evidence="1">
    <location>
        <begin position="329"/>
        <end position="338"/>
    </location>
</feature>
<protein>
    <submittedName>
        <fullName evidence="3">FAD dependent oxidoreductase-domain-containing protein</fullName>
    </submittedName>
</protein>
<reference evidence="3" key="1">
    <citation type="submission" date="2022-08" db="EMBL/GenBank/DDBJ databases">
        <authorList>
            <consortium name="DOE Joint Genome Institute"/>
            <person name="Min B."/>
            <person name="Riley R."/>
            <person name="Sierra-Patev S."/>
            <person name="Naranjo-Ortiz M."/>
            <person name="Looney B."/>
            <person name="Konkel Z."/>
            <person name="Slot J.C."/>
            <person name="Sakamoto Y."/>
            <person name="Steenwyk J.L."/>
            <person name="Rokas A."/>
            <person name="Carro J."/>
            <person name="Camarero S."/>
            <person name="Ferreira P."/>
            <person name="Molpeceres G."/>
            <person name="Ruiz-Duenas F.J."/>
            <person name="Serrano A."/>
            <person name="Henrissat B."/>
            <person name="Drula E."/>
            <person name="Hughes K.W."/>
            <person name="Mata J.L."/>
            <person name="Ishikawa N.K."/>
            <person name="Vargas-Isla R."/>
            <person name="Ushijima S."/>
            <person name="Smith C.A."/>
            <person name="Ahrendt S."/>
            <person name="Andreopoulos W."/>
            <person name="He G."/>
            <person name="Labutti K."/>
            <person name="Lipzen A."/>
            <person name="Ng V."/>
            <person name="Sandor L."/>
            <person name="Barry K."/>
            <person name="Martinez A.T."/>
            <person name="Xiao Y."/>
            <person name="Gibbons J.G."/>
            <person name="Terashima K."/>
            <person name="Hibbett D.S."/>
            <person name="Grigoriev I.V."/>
        </authorList>
    </citation>
    <scope>NUCLEOTIDE SEQUENCE</scope>
    <source>
        <strain evidence="3">TFB9207</strain>
    </source>
</reference>
<dbReference type="EMBL" id="MU806251">
    <property type="protein sequence ID" value="KAJ3837359.1"/>
    <property type="molecule type" value="Genomic_DNA"/>
</dbReference>
<proteinExistence type="predicted"/>
<dbReference type="SUPFAM" id="SSF51905">
    <property type="entry name" value="FAD/NAD(P)-binding domain"/>
    <property type="match status" value="1"/>
</dbReference>
<dbReference type="PANTHER" id="PTHR13847:SF213">
    <property type="entry name" value="DEPENDENT OXIDOREDUCTASE, PUTATIVE-RELATED"/>
    <property type="match status" value="1"/>
</dbReference>
<evidence type="ECO:0000313" key="3">
    <source>
        <dbReference type="EMBL" id="KAJ3837359.1"/>
    </source>
</evidence>
<name>A0AA38UCU2_9AGAR</name>
<dbReference type="Pfam" id="PF01266">
    <property type="entry name" value="DAO"/>
    <property type="match status" value="1"/>
</dbReference>